<dbReference type="AlphaFoldDB" id="A0A1V9ZSY8"/>
<feature type="compositionally biased region" description="Low complexity" evidence="1">
    <location>
        <begin position="46"/>
        <end position="60"/>
    </location>
</feature>
<accession>A0A1V9ZSY8</accession>
<evidence type="ECO:0000256" key="1">
    <source>
        <dbReference type="SAM" id="MobiDB-lite"/>
    </source>
</evidence>
<protein>
    <submittedName>
        <fullName evidence="2">Uncharacterized protein</fullName>
    </submittedName>
</protein>
<dbReference type="EMBL" id="JNBS01001670">
    <property type="protein sequence ID" value="OQS01136.1"/>
    <property type="molecule type" value="Genomic_DNA"/>
</dbReference>
<proteinExistence type="predicted"/>
<evidence type="ECO:0000313" key="3">
    <source>
        <dbReference type="Proteomes" id="UP000243217"/>
    </source>
</evidence>
<gene>
    <name evidence="2" type="ORF">THRCLA_21633</name>
</gene>
<evidence type="ECO:0000313" key="2">
    <source>
        <dbReference type="EMBL" id="OQS01136.1"/>
    </source>
</evidence>
<name>A0A1V9ZSY8_9STRA</name>
<dbReference type="Proteomes" id="UP000243217">
    <property type="component" value="Unassembled WGS sequence"/>
</dbReference>
<comment type="caution">
    <text evidence="2">The sequence shown here is derived from an EMBL/GenBank/DDBJ whole genome shotgun (WGS) entry which is preliminary data.</text>
</comment>
<reference evidence="2 3" key="1">
    <citation type="journal article" date="2014" name="Genome Biol. Evol.">
        <title>The secreted proteins of Achlya hypogyna and Thraustotheca clavata identify the ancestral oomycete secretome and reveal gene acquisitions by horizontal gene transfer.</title>
        <authorList>
            <person name="Misner I."/>
            <person name="Blouin N."/>
            <person name="Leonard G."/>
            <person name="Richards T.A."/>
            <person name="Lane C.E."/>
        </authorList>
    </citation>
    <scope>NUCLEOTIDE SEQUENCE [LARGE SCALE GENOMIC DNA]</scope>
    <source>
        <strain evidence="2 3">ATCC 34112</strain>
    </source>
</reference>
<organism evidence="2 3">
    <name type="scientific">Thraustotheca clavata</name>
    <dbReference type="NCBI Taxonomy" id="74557"/>
    <lineage>
        <taxon>Eukaryota</taxon>
        <taxon>Sar</taxon>
        <taxon>Stramenopiles</taxon>
        <taxon>Oomycota</taxon>
        <taxon>Saprolegniomycetes</taxon>
        <taxon>Saprolegniales</taxon>
        <taxon>Achlyaceae</taxon>
        <taxon>Thraustotheca</taxon>
    </lineage>
</organism>
<sequence>MPRLLPSWCSFTLKAPELKSLMNDQLQLLRYPQAQKHLTKSHRSDSISSDSTVSESELASVDGRIWDEDIDTRSSMVERQPPSPIVFQSEAAFDKEYLPPHSPMSVRLPNMFYPPMSPIHK</sequence>
<feature type="region of interest" description="Disordered" evidence="1">
    <location>
        <begin position="35"/>
        <end position="60"/>
    </location>
</feature>
<keyword evidence="3" id="KW-1185">Reference proteome</keyword>